<evidence type="ECO:0000313" key="3">
    <source>
        <dbReference type="Proteomes" id="UP000503308"/>
    </source>
</evidence>
<keyword evidence="1" id="KW-0812">Transmembrane</keyword>
<dbReference type="InterPro" id="IPR027463">
    <property type="entry name" value="AcrB_DN_DC_subdom"/>
</dbReference>
<sequence length="1026" mass="108790">MKFAGRGISDLSVRRPYLAAVFSLLIVLAGIGALWGIEVRELPDVDRPVVSVRANYPGASPTTVDAEVASLVEGAVARVAGVRSVRTSSEEGNFRMRVEFSPGRNLDSASNDVREAVARVENRLPDGVEDLFVVKSEQDANPIIDIAVWSNRRTIDDLTRLVEDAIATEFTALDGVAEVVLFGARERVLRVEVRPDRLAAFGMSIGEVADVLRAAQFDVPVGSFGSGALEVLVRADATVSNPERIEDLVLRDTVRLGDVATVFFGLATADSVARLDGRMIVSLGIVRQAQSNTVRISNQMADAVDRLQLRFPDLGFQITNDDAVFIKGSIVEVIKTLALALVIVIAVMWVFFGHLAATLIPAVTIPVALIGSVAGIWLLGYSINLITLLAMVLATGLVVDDAIVVTENIQRRRQEGMGPRAAAVVGAGQVFFAVIATTVTLIAVFVPISFLPGEAGRLFTEFGFVLAFTVIISSFVALTICPMLASLGDPLGRSGGVFERPGRWLAQGYATLVGPMIRAPLVTIVAASLLAGGALLVYDDLGEELVPAEDRGRVSVWIQGPDGTSLDYTDAQVIQVEQILQPYVDAGVAEALYSITGRYDLNRGAISMGLIPWEDRDISQADIEAEIGSKLAMIPGAQSRIRGGNSLGLRGSSGGGLSVALTGPNYPEIAAAADAFSRDLAEVEGLSGVRIQYQATQPQLSIGVDRARASDLRVPMSTLSDTLRALVDEDEIAELTINDQAVPVLLQSAAGAVRDPVDLMSLYVRSDEDELIPLNQIVTLEERGVAAELDRHAQRRAIEIDTSVSPDVSLRDVIDDVRVLSQEKLPDGIGLIFLGEAASLDETSSALMATYIIALLVVFLVLLAQFESLTSAIVVMLTVPFGVCAAVYAMLLAGITINIYSQIGVLVLIGVMAKNGILLVEFANQLRDAGSSVVEAALEAARVRLRAISMTLICTVMSGLPLILGSGPGAEAREAIGWVIVGGLGLAAVFTLFLTPAAYVLVSGFTSSRASGAQALEKELAALEKS</sequence>
<dbReference type="PANTHER" id="PTHR32063">
    <property type="match status" value="1"/>
</dbReference>
<keyword evidence="1" id="KW-0472">Membrane</keyword>
<evidence type="ECO:0000256" key="1">
    <source>
        <dbReference type="SAM" id="Phobius"/>
    </source>
</evidence>
<dbReference type="Gene3D" id="3.30.70.1440">
    <property type="entry name" value="Multidrug efflux transporter AcrB pore domain"/>
    <property type="match status" value="1"/>
</dbReference>
<dbReference type="InterPro" id="IPR001036">
    <property type="entry name" value="Acrflvin-R"/>
</dbReference>
<dbReference type="Gene3D" id="3.30.70.1430">
    <property type="entry name" value="Multidrug efflux transporter AcrB pore domain"/>
    <property type="match status" value="2"/>
</dbReference>
<dbReference type="Gene3D" id="3.30.70.1320">
    <property type="entry name" value="Multidrug efflux transporter AcrB pore domain like"/>
    <property type="match status" value="1"/>
</dbReference>
<dbReference type="PRINTS" id="PR00702">
    <property type="entry name" value="ACRIFLAVINRP"/>
</dbReference>
<feature type="transmembrane region" description="Helical" evidence="1">
    <location>
        <begin position="519"/>
        <end position="538"/>
    </location>
</feature>
<feature type="transmembrane region" description="Helical" evidence="1">
    <location>
        <begin position="16"/>
        <end position="37"/>
    </location>
</feature>
<name>A0A858SNP7_9RHOB</name>
<organism evidence="2 3">
    <name type="scientific">Roseobacter ponti</name>
    <dbReference type="NCBI Taxonomy" id="1891787"/>
    <lineage>
        <taxon>Bacteria</taxon>
        <taxon>Pseudomonadati</taxon>
        <taxon>Pseudomonadota</taxon>
        <taxon>Alphaproteobacteria</taxon>
        <taxon>Rhodobacterales</taxon>
        <taxon>Roseobacteraceae</taxon>
        <taxon>Roseobacter</taxon>
    </lineage>
</organism>
<feature type="transmembrane region" description="Helical" evidence="1">
    <location>
        <begin position="846"/>
        <end position="866"/>
    </location>
</feature>
<feature type="transmembrane region" description="Helical" evidence="1">
    <location>
        <begin position="976"/>
        <end position="1002"/>
    </location>
</feature>
<feature type="transmembrane region" description="Helical" evidence="1">
    <location>
        <begin position="359"/>
        <end position="379"/>
    </location>
</feature>
<evidence type="ECO:0000313" key="2">
    <source>
        <dbReference type="EMBL" id="QJF50295.1"/>
    </source>
</evidence>
<feature type="transmembrane region" description="Helical" evidence="1">
    <location>
        <begin position="421"/>
        <end position="450"/>
    </location>
</feature>
<feature type="transmembrane region" description="Helical" evidence="1">
    <location>
        <begin position="945"/>
        <end position="964"/>
    </location>
</feature>
<dbReference type="RefSeq" id="WP_169639512.1">
    <property type="nucleotide sequence ID" value="NZ_CP048788.1"/>
</dbReference>
<dbReference type="SUPFAM" id="SSF82714">
    <property type="entry name" value="Multidrug efflux transporter AcrB TolC docking domain, DN and DC subdomains"/>
    <property type="match status" value="2"/>
</dbReference>
<dbReference type="SUPFAM" id="SSF82693">
    <property type="entry name" value="Multidrug efflux transporter AcrB pore domain, PN1, PN2, PC1 and PC2 subdomains"/>
    <property type="match status" value="3"/>
</dbReference>
<dbReference type="Proteomes" id="UP000503308">
    <property type="component" value="Chromosome"/>
</dbReference>
<feature type="transmembrane region" description="Helical" evidence="1">
    <location>
        <begin position="333"/>
        <end position="352"/>
    </location>
</feature>
<accession>A0A858SNP7</accession>
<dbReference type="AlphaFoldDB" id="A0A858SNP7"/>
<feature type="transmembrane region" description="Helical" evidence="1">
    <location>
        <begin position="462"/>
        <end position="485"/>
    </location>
</feature>
<dbReference type="GO" id="GO:0042910">
    <property type="term" value="F:xenobiotic transmembrane transporter activity"/>
    <property type="evidence" value="ECO:0007669"/>
    <property type="project" value="TreeGrafter"/>
</dbReference>
<dbReference type="Pfam" id="PF00873">
    <property type="entry name" value="ACR_tran"/>
    <property type="match status" value="1"/>
</dbReference>
<dbReference type="GO" id="GO:0005886">
    <property type="term" value="C:plasma membrane"/>
    <property type="evidence" value="ECO:0007669"/>
    <property type="project" value="TreeGrafter"/>
</dbReference>
<dbReference type="Gene3D" id="3.30.2090.10">
    <property type="entry name" value="Multidrug efflux transporter AcrB TolC docking domain, DN and DC subdomains"/>
    <property type="match status" value="2"/>
</dbReference>
<protein>
    <submittedName>
        <fullName evidence="2">Efflux RND transporter permease subunit</fullName>
    </submittedName>
</protein>
<dbReference type="KEGG" id="rpon:G3256_03500"/>
<feature type="transmembrane region" description="Helical" evidence="1">
    <location>
        <begin position="873"/>
        <end position="897"/>
    </location>
</feature>
<gene>
    <name evidence="2" type="ORF">G3256_03500</name>
</gene>
<dbReference type="PANTHER" id="PTHR32063:SF14">
    <property type="entry name" value="BLL4319 PROTEIN"/>
    <property type="match status" value="1"/>
</dbReference>
<feature type="transmembrane region" description="Helical" evidence="1">
    <location>
        <begin position="903"/>
        <end position="924"/>
    </location>
</feature>
<keyword evidence="1" id="KW-1133">Transmembrane helix</keyword>
<proteinExistence type="predicted"/>
<reference evidence="2 3" key="1">
    <citation type="submission" date="2020-02" db="EMBL/GenBank/DDBJ databases">
        <title>Genome sequence of Roseobacter ponti.</title>
        <authorList>
            <person name="Hollensteiner J."/>
            <person name="Schneider D."/>
            <person name="Poehlein A."/>
            <person name="Daniel R."/>
        </authorList>
    </citation>
    <scope>NUCLEOTIDE SEQUENCE [LARGE SCALE GENOMIC DNA]</scope>
    <source>
        <strain evidence="2 3">DSM 106830</strain>
    </source>
</reference>
<dbReference type="Gene3D" id="1.20.1640.10">
    <property type="entry name" value="Multidrug efflux transporter AcrB transmembrane domain"/>
    <property type="match status" value="2"/>
</dbReference>
<dbReference type="EMBL" id="CP048788">
    <property type="protein sequence ID" value="QJF50295.1"/>
    <property type="molecule type" value="Genomic_DNA"/>
</dbReference>
<keyword evidence="3" id="KW-1185">Reference proteome</keyword>
<feature type="transmembrane region" description="Helical" evidence="1">
    <location>
        <begin position="385"/>
        <end position="409"/>
    </location>
</feature>
<dbReference type="SUPFAM" id="SSF82866">
    <property type="entry name" value="Multidrug efflux transporter AcrB transmembrane domain"/>
    <property type="match status" value="2"/>
</dbReference>